<evidence type="ECO:0000313" key="11">
    <source>
        <dbReference type="Proteomes" id="UP001244427"/>
    </source>
</evidence>
<evidence type="ECO:0000259" key="8">
    <source>
        <dbReference type="Pfam" id="PF02308"/>
    </source>
</evidence>
<dbReference type="PANTHER" id="PTHR33778">
    <property type="entry name" value="PROTEIN MGTC"/>
    <property type="match status" value="1"/>
</dbReference>
<dbReference type="GO" id="GO:0005886">
    <property type="term" value="C:plasma membrane"/>
    <property type="evidence" value="ECO:0007669"/>
    <property type="project" value="UniProtKB-SubCell"/>
</dbReference>
<dbReference type="PRINTS" id="PR01837">
    <property type="entry name" value="MGTCSAPBPROT"/>
</dbReference>
<keyword evidence="3" id="KW-1003">Cell membrane</keyword>
<gene>
    <name evidence="10" type="ORF">QFZ53_000377</name>
</gene>
<proteinExistence type="inferred from homology"/>
<evidence type="ECO:0000256" key="7">
    <source>
        <dbReference type="SAM" id="Phobius"/>
    </source>
</evidence>
<dbReference type="Pfam" id="PF21770">
    <property type="entry name" value="MgtC_SapB_C"/>
    <property type="match status" value="1"/>
</dbReference>
<feature type="domain" description="MgtC-like C-terminal" evidence="9">
    <location>
        <begin position="164"/>
        <end position="240"/>
    </location>
</feature>
<comment type="subcellular location">
    <subcellularLocation>
        <location evidence="1">Cell membrane</location>
        <topology evidence="1">Multi-pass membrane protein</topology>
    </subcellularLocation>
</comment>
<dbReference type="EMBL" id="JAUSXV010000001">
    <property type="protein sequence ID" value="MDQ0646181.1"/>
    <property type="molecule type" value="Genomic_DNA"/>
</dbReference>
<evidence type="ECO:0000256" key="6">
    <source>
        <dbReference type="ARBA" id="ARBA00023136"/>
    </source>
</evidence>
<keyword evidence="4 7" id="KW-0812">Transmembrane</keyword>
<feature type="transmembrane region" description="Helical" evidence="7">
    <location>
        <begin position="6"/>
        <end position="25"/>
    </location>
</feature>
<feature type="transmembrane region" description="Helical" evidence="7">
    <location>
        <begin position="115"/>
        <end position="134"/>
    </location>
</feature>
<feature type="transmembrane region" description="Helical" evidence="7">
    <location>
        <begin position="37"/>
        <end position="55"/>
    </location>
</feature>
<name>A0AAW8ERN1_9MICO</name>
<feature type="transmembrane region" description="Helical" evidence="7">
    <location>
        <begin position="67"/>
        <end position="84"/>
    </location>
</feature>
<comment type="similarity">
    <text evidence="2">Belongs to the MgtC/SapB family.</text>
</comment>
<evidence type="ECO:0000256" key="4">
    <source>
        <dbReference type="ARBA" id="ARBA00022692"/>
    </source>
</evidence>
<keyword evidence="11" id="KW-1185">Reference proteome</keyword>
<accession>A0AAW8ERN1</accession>
<dbReference type="RefSeq" id="WP_307292912.1">
    <property type="nucleotide sequence ID" value="NZ_JAUSXV010000001.1"/>
</dbReference>
<evidence type="ECO:0000259" key="9">
    <source>
        <dbReference type="Pfam" id="PF21770"/>
    </source>
</evidence>
<dbReference type="PANTHER" id="PTHR33778:SF3">
    <property type="entry name" value="PROTEIN MGTC"/>
    <property type="match status" value="1"/>
</dbReference>
<dbReference type="Proteomes" id="UP001244427">
    <property type="component" value="Unassembled WGS sequence"/>
</dbReference>
<keyword evidence="5 7" id="KW-1133">Transmembrane helix</keyword>
<dbReference type="Pfam" id="PF02308">
    <property type="entry name" value="MgtC"/>
    <property type="match status" value="1"/>
</dbReference>
<evidence type="ECO:0000256" key="2">
    <source>
        <dbReference type="ARBA" id="ARBA00009298"/>
    </source>
</evidence>
<comment type="caution">
    <text evidence="10">The sequence shown here is derived from an EMBL/GenBank/DDBJ whole genome shotgun (WGS) entry which is preliminary data.</text>
</comment>
<dbReference type="AlphaFoldDB" id="A0AAW8ERN1"/>
<organism evidence="10 11">
    <name type="scientific">Microbacterium natoriense</name>
    <dbReference type="NCBI Taxonomy" id="284570"/>
    <lineage>
        <taxon>Bacteria</taxon>
        <taxon>Bacillati</taxon>
        <taxon>Actinomycetota</taxon>
        <taxon>Actinomycetes</taxon>
        <taxon>Micrococcales</taxon>
        <taxon>Microbacteriaceae</taxon>
        <taxon>Microbacterium</taxon>
    </lineage>
</organism>
<evidence type="ECO:0000256" key="3">
    <source>
        <dbReference type="ARBA" id="ARBA00022475"/>
    </source>
</evidence>
<dbReference type="Gene3D" id="3.30.70.260">
    <property type="match status" value="1"/>
</dbReference>
<reference evidence="10 11" key="1">
    <citation type="submission" date="2023-07" db="EMBL/GenBank/DDBJ databases">
        <title>Comparative genomics of wheat-associated soil bacteria to identify genetic determinants of phenazine resistance.</title>
        <authorList>
            <person name="Mouncey N."/>
        </authorList>
    </citation>
    <scope>NUCLEOTIDE SEQUENCE [LARGE SCALE GENOMIC DNA]</scope>
    <source>
        <strain evidence="10 11">W4I9-1</strain>
    </source>
</reference>
<keyword evidence="6 7" id="KW-0472">Membrane</keyword>
<dbReference type="InterPro" id="IPR049177">
    <property type="entry name" value="MgtC_SapB_SrpB_YhiD_N"/>
</dbReference>
<evidence type="ECO:0000256" key="1">
    <source>
        <dbReference type="ARBA" id="ARBA00004651"/>
    </source>
</evidence>
<dbReference type="InterPro" id="IPR048640">
    <property type="entry name" value="MgtC-like_C"/>
</dbReference>
<evidence type="ECO:0000256" key="5">
    <source>
        <dbReference type="ARBA" id="ARBA00022989"/>
    </source>
</evidence>
<dbReference type="InterPro" id="IPR003416">
    <property type="entry name" value="MgtC/SapB/SrpB/YhiD_fam"/>
</dbReference>
<protein>
    <submittedName>
        <fullName evidence="10">Mg2+ transporter-C (MgtC) family protein</fullName>
    </submittedName>
</protein>
<feature type="domain" description="MgtC/SapB/SrpB/YhiD N-terminal" evidence="8">
    <location>
        <begin position="14"/>
        <end position="135"/>
    </location>
</feature>
<evidence type="ECO:0000313" key="10">
    <source>
        <dbReference type="EMBL" id="MDQ0646181.1"/>
    </source>
</evidence>
<sequence length="247" mass="25678">MSLLDTGALLLSAVLAAGLGALIGLERQWRMRTAGMRTNALVSLGAALFVILGAQALPGETADPTRVAAQVVSGIGFLGAGVILREGLNIRGLTTAATLWCAAAVGSLAGAGMPLLAIGGGLLVAATNVLLRPLSTALNRRLRNGVQGESSEDGADVVSTQDFVLEATTSEKSEQRVRALLLQAATHPQLTLRSVRVRPGKHAEVQVRAEVTVDDLEHVAVIERAISRVGTDPKVIGSRWWAVEASD</sequence>